<evidence type="ECO:0000313" key="3">
    <source>
        <dbReference type="Proteomes" id="UP000616724"/>
    </source>
</evidence>
<dbReference type="PANTHER" id="PTHR45527:SF1">
    <property type="entry name" value="FATTY ACID SYNTHASE"/>
    <property type="match status" value="1"/>
</dbReference>
<protein>
    <recommendedName>
        <fullName evidence="1">Condensation domain-containing protein</fullName>
    </recommendedName>
</protein>
<dbReference type="InterPro" id="IPR001242">
    <property type="entry name" value="Condensation_dom"/>
</dbReference>
<name>A0A8J3RFU1_9ACTN</name>
<evidence type="ECO:0000313" key="2">
    <source>
        <dbReference type="EMBL" id="GIH75491.1"/>
    </source>
</evidence>
<dbReference type="GO" id="GO:0005737">
    <property type="term" value="C:cytoplasm"/>
    <property type="evidence" value="ECO:0007669"/>
    <property type="project" value="TreeGrafter"/>
</dbReference>
<dbReference type="EMBL" id="BOOH01000016">
    <property type="protein sequence ID" value="GIH75491.1"/>
    <property type="molecule type" value="Genomic_DNA"/>
</dbReference>
<dbReference type="InterPro" id="IPR023213">
    <property type="entry name" value="CAT-like_dom_sf"/>
</dbReference>
<organism evidence="2 3">
    <name type="scientific">Planobispora longispora</name>
    <dbReference type="NCBI Taxonomy" id="28887"/>
    <lineage>
        <taxon>Bacteria</taxon>
        <taxon>Bacillati</taxon>
        <taxon>Actinomycetota</taxon>
        <taxon>Actinomycetes</taxon>
        <taxon>Streptosporangiales</taxon>
        <taxon>Streptosporangiaceae</taxon>
        <taxon>Planobispora</taxon>
    </lineage>
</organism>
<accession>A0A8J3RFU1</accession>
<gene>
    <name evidence="2" type="ORF">Plo01_19200</name>
</gene>
<dbReference type="GO" id="GO:0031177">
    <property type="term" value="F:phosphopantetheine binding"/>
    <property type="evidence" value="ECO:0007669"/>
    <property type="project" value="TreeGrafter"/>
</dbReference>
<dbReference type="Gene3D" id="3.30.559.30">
    <property type="entry name" value="Nonribosomal peptide synthetase, condensation domain"/>
    <property type="match status" value="1"/>
</dbReference>
<keyword evidence="3" id="KW-1185">Reference proteome</keyword>
<dbReference type="PANTHER" id="PTHR45527">
    <property type="entry name" value="NONRIBOSOMAL PEPTIDE SYNTHETASE"/>
    <property type="match status" value="1"/>
</dbReference>
<comment type="caution">
    <text evidence="2">The sequence shown here is derived from an EMBL/GenBank/DDBJ whole genome shotgun (WGS) entry which is preliminary data.</text>
</comment>
<reference evidence="2 3" key="1">
    <citation type="submission" date="2021-01" db="EMBL/GenBank/DDBJ databases">
        <title>Whole genome shotgun sequence of Planobispora longispora NBRC 13918.</title>
        <authorList>
            <person name="Komaki H."/>
            <person name="Tamura T."/>
        </authorList>
    </citation>
    <scope>NUCLEOTIDE SEQUENCE [LARGE SCALE GENOMIC DNA]</scope>
    <source>
        <strain evidence="2 3">NBRC 13918</strain>
    </source>
</reference>
<evidence type="ECO:0000259" key="1">
    <source>
        <dbReference type="Pfam" id="PF00668"/>
    </source>
</evidence>
<dbReference type="SUPFAM" id="SSF52777">
    <property type="entry name" value="CoA-dependent acyltransferases"/>
    <property type="match status" value="2"/>
</dbReference>
<dbReference type="GO" id="GO:0008610">
    <property type="term" value="P:lipid biosynthetic process"/>
    <property type="evidence" value="ECO:0007669"/>
    <property type="project" value="UniProtKB-ARBA"/>
</dbReference>
<dbReference type="GO" id="GO:0043041">
    <property type="term" value="P:amino acid activation for nonribosomal peptide biosynthetic process"/>
    <property type="evidence" value="ECO:0007669"/>
    <property type="project" value="TreeGrafter"/>
</dbReference>
<dbReference type="GO" id="GO:0003824">
    <property type="term" value="F:catalytic activity"/>
    <property type="evidence" value="ECO:0007669"/>
    <property type="project" value="InterPro"/>
</dbReference>
<dbReference type="GO" id="GO:0044550">
    <property type="term" value="P:secondary metabolite biosynthetic process"/>
    <property type="evidence" value="ECO:0007669"/>
    <property type="project" value="TreeGrafter"/>
</dbReference>
<dbReference type="AlphaFoldDB" id="A0A8J3RFU1"/>
<dbReference type="Pfam" id="PF00668">
    <property type="entry name" value="Condensation"/>
    <property type="match status" value="1"/>
</dbReference>
<dbReference type="RefSeq" id="WP_203890154.1">
    <property type="nucleotide sequence ID" value="NZ_BOOH01000016.1"/>
</dbReference>
<dbReference type="Proteomes" id="UP000616724">
    <property type="component" value="Unassembled WGS sequence"/>
</dbReference>
<sequence>MTSPAPVVERAPLSFNQQFLRVFDKGDGEGPFGPKYNIVCGWRIRGPIAVGPLHDALTDVVTRHEALRSRIVLDGEDGHQEIFPPSRPSLVVKDLSGAEPDRRGPAAEELLIEVESGAYGLEDLPLLRAFLGQFDSDDAILVLVAHHTAADEWSMRLIMRDLAVRYAIRTGELVPDLPPVRQYREFTRWQQSSDADGRSQRYWREKLDGARIFATPTDHPRSANLPKETAWYRFSVEKEVTDRLTEVARTTKSSPFMVLLAAYSVVLQRSSGLTDIVVPTFTSGRAHGGFHDTVGSFFNFVPLRMDLSGCESFRQAVTRVRSTCLEAYTRDIPFAKILEEAPELMSPAAADDRAVLAFQVFRSPLGSDRHTVGGLEYAEFRERRLPQASGGDVPDGAMWHLELLPAGGINGTLAYNTNLFLESTIAEMAADFRQVLRSAVVALDAPLARF</sequence>
<proteinExistence type="predicted"/>
<dbReference type="Gene3D" id="3.30.559.10">
    <property type="entry name" value="Chloramphenicol acetyltransferase-like domain"/>
    <property type="match status" value="1"/>
</dbReference>
<feature type="domain" description="Condensation" evidence="1">
    <location>
        <begin position="11"/>
        <end position="447"/>
    </location>
</feature>